<name>X6NX44_RETFI</name>
<evidence type="ECO:0000256" key="1">
    <source>
        <dbReference type="SAM" id="MobiDB-lite"/>
    </source>
</evidence>
<dbReference type="AlphaFoldDB" id="X6NX44"/>
<sequence length="154" mass="17166">KKKKKMYEFVPSPTSNSTISTGNNNDGFAAPLPRYYRPRDYPSNTTVTAAAATNPHANAGGGPSYANKAYAPFRRPGKSHFTSSKNNWGPYTYHKNRGGRYYRGRGKKFNIITKDVDSDSITANPPDNSQHDEINNNNNNNNNNYNNNNNNSDN</sequence>
<dbReference type="EMBL" id="ASPP01005464">
    <property type="protein sequence ID" value="ETO30453.1"/>
    <property type="molecule type" value="Genomic_DNA"/>
</dbReference>
<reference evidence="2 3" key="1">
    <citation type="journal article" date="2013" name="Curr. Biol.">
        <title>The Genome of the Foraminiferan Reticulomyxa filosa.</title>
        <authorList>
            <person name="Glockner G."/>
            <person name="Hulsmann N."/>
            <person name="Schleicher M."/>
            <person name="Noegel A.A."/>
            <person name="Eichinger L."/>
            <person name="Gallinger C."/>
            <person name="Pawlowski J."/>
            <person name="Sierra R."/>
            <person name="Euteneuer U."/>
            <person name="Pillet L."/>
            <person name="Moustafa A."/>
            <person name="Platzer M."/>
            <person name="Groth M."/>
            <person name="Szafranski K."/>
            <person name="Schliwa M."/>
        </authorList>
    </citation>
    <scope>NUCLEOTIDE SEQUENCE [LARGE SCALE GENOMIC DNA]</scope>
</reference>
<accession>X6NX44</accession>
<feature type="compositionally biased region" description="Low complexity" evidence="1">
    <location>
        <begin position="135"/>
        <end position="154"/>
    </location>
</feature>
<protein>
    <submittedName>
        <fullName evidence="2">Uncharacterized protein</fullName>
    </submittedName>
</protein>
<evidence type="ECO:0000313" key="2">
    <source>
        <dbReference type="EMBL" id="ETO30453.1"/>
    </source>
</evidence>
<feature type="non-terminal residue" evidence="2">
    <location>
        <position position="154"/>
    </location>
</feature>
<evidence type="ECO:0000313" key="3">
    <source>
        <dbReference type="Proteomes" id="UP000023152"/>
    </source>
</evidence>
<feature type="compositionally biased region" description="Polar residues" evidence="1">
    <location>
        <begin position="119"/>
        <end position="128"/>
    </location>
</feature>
<feature type="non-terminal residue" evidence="2">
    <location>
        <position position="1"/>
    </location>
</feature>
<feature type="region of interest" description="Disordered" evidence="1">
    <location>
        <begin position="1"/>
        <end position="41"/>
    </location>
</feature>
<feature type="region of interest" description="Disordered" evidence="1">
    <location>
        <begin position="117"/>
        <end position="154"/>
    </location>
</feature>
<dbReference type="Proteomes" id="UP000023152">
    <property type="component" value="Unassembled WGS sequence"/>
</dbReference>
<feature type="compositionally biased region" description="Low complexity" evidence="1">
    <location>
        <begin position="12"/>
        <end position="25"/>
    </location>
</feature>
<comment type="caution">
    <text evidence="2">The sequence shown here is derived from an EMBL/GenBank/DDBJ whole genome shotgun (WGS) entry which is preliminary data.</text>
</comment>
<organism evidence="2 3">
    <name type="scientific">Reticulomyxa filosa</name>
    <dbReference type="NCBI Taxonomy" id="46433"/>
    <lineage>
        <taxon>Eukaryota</taxon>
        <taxon>Sar</taxon>
        <taxon>Rhizaria</taxon>
        <taxon>Retaria</taxon>
        <taxon>Foraminifera</taxon>
        <taxon>Monothalamids</taxon>
        <taxon>Reticulomyxidae</taxon>
        <taxon>Reticulomyxa</taxon>
    </lineage>
</organism>
<proteinExistence type="predicted"/>
<keyword evidence="3" id="KW-1185">Reference proteome</keyword>
<gene>
    <name evidence="2" type="ORF">RFI_06667</name>
</gene>